<organism evidence="1 2">
    <name type="scientific">Gimesia chilikensis</name>
    <dbReference type="NCBI Taxonomy" id="2605989"/>
    <lineage>
        <taxon>Bacteria</taxon>
        <taxon>Pseudomonadati</taxon>
        <taxon>Planctomycetota</taxon>
        <taxon>Planctomycetia</taxon>
        <taxon>Planctomycetales</taxon>
        <taxon>Planctomycetaceae</taxon>
        <taxon>Gimesia</taxon>
    </lineage>
</organism>
<gene>
    <name evidence="1" type="ORF">HG66A1_36960</name>
</gene>
<dbReference type="EMBL" id="CP036266">
    <property type="protein sequence ID" value="QDT21891.1"/>
    <property type="molecule type" value="Genomic_DNA"/>
</dbReference>
<sequence length="83" mass="9228">MQASRVISSVIRVTVLNDTAGRNPRPRGDQTITFLADSALISRLFFTVFIPVRGVSLILNKPEFSSYTRAPVLCKKDTIIPCF</sequence>
<name>A0A517PR98_9PLAN</name>
<keyword evidence="2" id="KW-1185">Reference proteome</keyword>
<evidence type="ECO:0000313" key="2">
    <source>
        <dbReference type="Proteomes" id="UP000320421"/>
    </source>
</evidence>
<dbReference type="AlphaFoldDB" id="A0A517PR98"/>
<protein>
    <submittedName>
        <fullName evidence="1">Uncharacterized protein</fullName>
    </submittedName>
</protein>
<evidence type="ECO:0000313" key="1">
    <source>
        <dbReference type="EMBL" id="QDT21891.1"/>
    </source>
</evidence>
<proteinExistence type="predicted"/>
<reference evidence="1 2" key="1">
    <citation type="submission" date="2019-02" db="EMBL/GenBank/DDBJ databases">
        <title>Deep-cultivation of Planctomycetes and their phenomic and genomic characterization uncovers novel biology.</title>
        <authorList>
            <person name="Wiegand S."/>
            <person name="Jogler M."/>
            <person name="Boedeker C."/>
            <person name="Pinto D."/>
            <person name="Vollmers J."/>
            <person name="Rivas-Marin E."/>
            <person name="Kohn T."/>
            <person name="Peeters S.H."/>
            <person name="Heuer A."/>
            <person name="Rast P."/>
            <person name="Oberbeckmann S."/>
            <person name="Bunk B."/>
            <person name="Jeske O."/>
            <person name="Meyerdierks A."/>
            <person name="Storesund J.E."/>
            <person name="Kallscheuer N."/>
            <person name="Luecker S."/>
            <person name="Lage O.M."/>
            <person name="Pohl T."/>
            <person name="Merkel B.J."/>
            <person name="Hornburger P."/>
            <person name="Mueller R.-W."/>
            <person name="Bruemmer F."/>
            <person name="Labrenz M."/>
            <person name="Spormann A.M."/>
            <person name="Op den Camp H."/>
            <person name="Overmann J."/>
            <person name="Amann R."/>
            <person name="Jetten M.S.M."/>
            <person name="Mascher T."/>
            <person name="Medema M.H."/>
            <person name="Devos D.P."/>
            <person name="Kaster A.-K."/>
            <person name="Ovreas L."/>
            <person name="Rohde M."/>
            <person name="Galperin M.Y."/>
            <person name="Jogler C."/>
        </authorList>
    </citation>
    <scope>NUCLEOTIDE SEQUENCE [LARGE SCALE GENOMIC DNA]</scope>
    <source>
        <strain evidence="1 2">HG66A1</strain>
    </source>
</reference>
<accession>A0A517PR98</accession>
<dbReference type="Proteomes" id="UP000320421">
    <property type="component" value="Chromosome"/>
</dbReference>